<keyword evidence="3" id="KW-1185">Reference proteome</keyword>
<feature type="domain" description="PD-(D/E)XK endonuclease-like" evidence="1">
    <location>
        <begin position="20"/>
        <end position="197"/>
    </location>
</feature>
<dbReference type="Proteomes" id="UP000477680">
    <property type="component" value="Chromosome"/>
</dbReference>
<accession>A0A6C0U612</accession>
<reference evidence="2 3" key="1">
    <citation type="submission" date="2020-02" db="EMBL/GenBank/DDBJ databases">
        <title>Genome sequencing for Kineobactrum sp. M2.</title>
        <authorList>
            <person name="Park S.-J."/>
        </authorList>
    </citation>
    <scope>NUCLEOTIDE SEQUENCE [LARGE SCALE GENOMIC DNA]</scope>
    <source>
        <strain evidence="2 3">M2</strain>
    </source>
</reference>
<proteinExistence type="predicted"/>
<dbReference type="Gene3D" id="3.90.320.10">
    <property type="match status" value="1"/>
</dbReference>
<organism evidence="2 3">
    <name type="scientific">Kineobactrum salinum</name>
    <dbReference type="NCBI Taxonomy" id="2708301"/>
    <lineage>
        <taxon>Bacteria</taxon>
        <taxon>Pseudomonadati</taxon>
        <taxon>Pseudomonadota</taxon>
        <taxon>Gammaproteobacteria</taxon>
        <taxon>Cellvibrionales</taxon>
        <taxon>Halieaceae</taxon>
        <taxon>Kineobactrum</taxon>
    </lineage>
</organism>
<evidence type="ECO:0000259" key="1">
    <source>
        <dbReference type="Pfam" id="PF12705"/>
    </source>
</evidence>
<dbReference type="AlphaFoldDB" id="A0A6C0U612"/>
<gene>
    <name evidence="2" type="ORF">G3T16_20640</name>
</gene>
<evidence type="ECO:0000313" key="2">
    <source>
        <dbReference type="EMBL" id="QIB67436.1"/>
    </source>
</evidence>
<sequence>MDTVPVRRRQALGSALCQLEAQRLIRLLQEWLALERERLPFRVVAREAPASVQLAGLELALRVDRIDELEDGSSVIIDYKSGAAAIADWLGPRPAKPQLPLYGLAAHSPPAGLAFAAVRERACQLSGLARTEVGPGIDTDIETRTRRRMPSPDWAALLSAWQHVVEALAAAFVNGEAAVDPLTANSCSHCGLQALCRIEQRRAESCNEAGA</sequence>
<evidence type="ECO:0000313" key="3">
    <source>
        <dbReference type="Proteomes" id="UP000477680"/>
    </source>
</evidence>
<dbReference type="KEGG" id="kim:G3T16_20640"/>
<dbReference type="RefSeq" id="WP_163496863.1">
    <property type="nucleotide sequence ID" value="NZ_CP048711.1"/>
</dbReference>
<dbReference type="InterPro" id="IPR011604">
    <property type="entry name" value="PDDEXK-like_dom_sf"/>
</dbReference>
<dbReference type="Pfam" id="PF12705">
    <property type="entry name" value="PDDEXK_1"/>
    <property type="match status" value="1"/>
</dbReference>
<protein>
    <recommendedName>
        <fullName evidence="1">PD-(D/E)XK endonuclease-like domain-containing protein</fullName>
    </recommendedName>
</protein>
<dbReference type="InterPro" id="IPR038726">
    <property type="entry name" value="PDDEXK_AddAB-type"/>
</dbReference>
<dbReference type="EMBL" id="CP048711">
    <property type="protein sequence ID" value="QIB67436.1"/>
    <property type="molecule type" value="Genomic_DNA"/>
</dbReference>
<name>A0A6C0U612_9GAMM</name>